<accession>A0AAD5LZ36</accession>
<proteinExistence type="predicted"/>
<dbReference type="EMBL" id="JAKCXM010000288">
    <property type="protein sequence ID" value="KAJ0396609.1"/>
    <property type="molecule type" value="Genomic_DNA"/>
</dbReference>
<evidence type="ECO:0000313" key="1">
    <source>
        <dbReference type="EMBL" id="KAJ0396609.1"/>
    </source>
</evidence>
<reference evidence="1" key="1">
    <citation type="submission" date="2021-12" db="EMBL/GenBank/DDBJ databases">
        <title>Prjna785345.</title>
        <authorList>
            <person name="Rujirawat T."/>
            <person name="Krajaejun T."/>
        </authorList>
    </citation>
    <scope>NUCLEOTIDE SEQUENCE</scope>
    <source>
        <strain evidence="1">Pi057C3</strain>
    </source>
</reference>
<name>A0AAD5LZ36_PYTIN</name>
<gene>
    <name evidence="1" type="ORF">P43SY_008903</name>
</gene>
<protein>
    <submittedName>
        <fullName evidence="1">Uncharacterized protein</fullName>
    </submittedName>
</protein>
<evidence type="ECO:0000313" key="2">
    <source>
        <dbReference type="Proteomes" id="UP001209570"/>
    </source>
</evidence>
<dbReference type="AlphaFoldDB" id="A0AAD5LZ36"/>
<dbReference type="Proteomes" id="UP001209570">
    <property type="component" value="Unassembled WGS sequence"/>
</dbReference>
<sequence length="283" mass="30824">MTRKTSIIASFELIGRVPGTKHAPPPAARFHLSVLADSTLVGVVSVDSDAVSVTLRDGYAGTDYFRGKTIQEACAMRFQLCISTPHETEVVDCVGRTIGARGALLGEWTSKHDSGLLSLEHAAADDLVESKESKPAPRDWSCVLAGSAKTEYGISYHAQLRLHLSAHGIVTGESLEGEGIQCPLIGQWSGVHVQYTLHYNASWFVYTGRLEGGRFVGRWQHAVPSTRNATNQGTFEFLEQDTDAASTFGASETITSRRSKWSSFIETCAYVALLWAFMYATKS</sequence>
<organism evidence="1 2">
    <name type="scientific">Pythium insidiosum</name>
    <name type="common">Pythiosis disease agent</name>
    <dbReference type="NCBI Taxonomy" id="114742"/>
    <lineage>
        <taxon>Eukaryota</taxon>
        <taxon>Sar</taxon>
        <taxon>Stramenopiles</taxon>
        <taxon>Oomycota</taxon>
        <taxon>Peronosporomycetes</taxon>
        <taxon>Pythiales</taxon>
        <taxon>Pythiaceae</taxon>
        <taxon>Pythium</taxon>
    </lineage>
</organism>
<comment type="caution">
    <text evidence="1">The sequence shown here is derived from an EMBL/GenBank/DDBJ whole genome shotgun (WGS) entry which is preliminary data.</text>
</comment>
<keyword evidence="2" id="KW-1185">Reference proteome</keyword>